<dbReference type="InterPro" id="IPR013324">
    <property type="entry name" value="RNA_pol_sigma_r3/r4-like"/>
</dbReference>
<dbReference type="Gene3D" id="1.10.1740.10">
    <property type="match status" value="1"/>
</dbReference>
<evidence type="ECO:0000256" key="3">
    <source>
        <dbReference type="ARBA" id="ARBA00023082"/>
    </source>
</evidence>
<reference evidence="9 10" key="1">
    <citation type="submission" date="2018-08" db="EMBL/GenBank/DDBJ databases">
        <title>A genome reference for cultivated species of the human gut microbiota.</title>
        <authorList>
            <person name="Zou Y."/>
            <person name="Xue W."/>
            <person name="Luo G."/>
        </authorList>
    </citation>
    <scope>NUCLEOTIDE SEQUENCE [LARGE SCALE GENOMIC DNA]</scope>
    <source>
        <strain evidence="9 10">AF12-50</strain>
    </source>
</reference>
<evidence type="ECO:0000313" key="8">
    <source>
        <dbReference type="EMBL" id="MQN81623.1"/>
    </source>
</evidence>
<keyword evidence="3" id="KW-0731">Sigma factor</keyword>
<evidence type="ECO:0000256" key="1">
    <source>
        <dbReference type="ARBA" id="ARBA00010641"/>
    </source>
</evidence>
<dbReference type="OrthoDB" id="795989at2"/>
<keyword evidence="4" id="KW-0238">DNA-binding</keyword>
<evidence type="ECO:0000313" key="9">
    <source>
        <dbReference type="EMBL" id="RGW42682.1"/>
    </source>
</evidence>
<feature type="domain" description="RNA polymerase sigma-70 region 2" evidence="6">
    <location>
        <begin position="34"/>
        <end position="101"/>
    </location>
</feature>
<dbReference type="InterPro" id="IPR013249">
    <property type="entry name" value="RNA_pol_sigma70_r4_t2"/>
</dbReference>
<evidence type="ECO:0000256" key="5">
    <source>
        <dbReference type="ARBA" id="ARBA00023163"/>
    </source>
</evidence>
<keyword evidence="5" id="KW-0804">Transcription</keyword>
<dbReference type="PANTHER" id="PTHR43133">
    <property type="entry name" value="RNA POLYMERASE ECF-TYPE SIGMA FACTO"/>
    <property type="match status" value="1"/>
</dbReference>
<evidence type="ECO:0000259" key="7">
    <source>
        <dbReference type="Pfam" id="PF08281"/>
    </source>
</evidence>
<dbReference type="GO" id="GO:0016987">
    <property type="term" value="F:sigma factor activity"/>
    <property type="evidence" value="ECO:0007669"/>
    <property type="project" value="UniProtKB-KW"/>
</dbReference>
<dbReference type="Pfam" id="PF04542">
    <property type="entry name" value="Sigma70_r2"/>
    <property type="match status" value="1"/>
</dbReference>
<dbReference type="Proteomes" id="UP000480425">
    <property type="component" value="Unassembled WGS sequence"/>
</dbReference>
<name>A0A413BPD9_9BACT</name>
<comment type="similarity">
    <text evidence="1">Belongs to the sigma-70 factor family. ECF subfamily.</text>
</comment>
<organism evidence="8 11">
    <name type="scientific">Segatella copri</name>
    <dbReference type="NCBI Taxonomy" id="165179"/>
    <lineage>
        <taxon>Bacteria</taxon>
        <taxon>Pseudomonadati</taxon>
        <taxon>Bacteroidota</taxon>
        <taxon>Bacteroidia</taxon>
        <taxon>Bacteroidales</taxon>
        <taxon>Prevotellaceae</taxon>
        <taxon>Segatella</taxon>
    </lineage>
</organism>
<sequence>MCEGSIFLFTFRLFLRHTHKKKQMEETEFEHIAQEMRPRLTAHCQRYLSAGTLAEEADDIVQETLVKLWKMRERLSEYQSIEALGMTIARNLCIDHLRRNKAQTASLEQMKHPAEICTATERTDQTIIGEDTQRRLNRAMDRLPDTQRRMLLLRSEGKSLDEIAEICGANKTSTKTMISAARRSLLKMMKS</sequence>
<proteinExistence type="inferred from homology"/>
<evidence type="ECO:0000313" key="11">
    <source>
        <dbReference type="Proteomes" id="UP000480425"/>
    </source>
</evidence>
<dbReference type="PANTHER" id="PTHR43133:SF8">
    <property type="entry name" value="RNA POLYMERASE SIGMA FACTOR HI_1459-RELATED"/>
    <property type="match status" value="1"/>
</dbReference>
<dbReference type="EMBL" id="QSAG01000013">
    <property type="protein sequence ID" value="RGW42682.1"/>
    <property type="molecule type" value="Genomic_DNA"/>
</dbReference>
<feature type="domain" description="RNA polymerase sigma factor 70 region 4 type 2" evidence="7">
    <location>
        <begin position="134"/>
        <end position="185"/>
    </location>
</feature>
<dbReference type="AlphaFoldDB" id="A0A413BPD9"/>
<evidence type="ECO:0000256" key="2">
    <source>
        <dbReference type="ARBA" id="ARBA00023015"/>
    </source>
</evidence>
<dbReference type="Proteomes" id="UP000283785">
    <property type="component" value="Unassembled WGS sequence"/>
</dbReference>
<gene>
    <name evidence="9" type="ORF">DWV76_08040</name>
    <name evidence="8" type="ORF">F7D73_11840</name>
</gene>
<dbReference type="InterPro" id="IPR039425">
    <property type="entry name" value="RNA_pol_sigma-70-like"/>
</dbReference>
<accession>A0A413BPD9</accession>
<dbReference type="GO" id="GO:0006352">
    <property type="term" value="P:DNA-templated transcription initiation"/>
    <property type="evidence" value="ECO:0007669"/>
    <property type="project" value="InterPro"/>
</dbReference>
<evidence type="ECO:0000313" key="10">
    <source>
        <dbReference type="Proteomes" id="UP000283785"/>
    </source>
</evidence>
<dbReference type="Gene3D" id="1.10.10.10">
    <property type="entry name" value="Winged helix-like DNA-binding domain superfamily/Winged helix DNA-binding domain"/>
    <property type="match status" value="1"/>
</dbReference>
<dbReference type="GO" id="GO:0003677">
    <property type="term" value="F:DNA binding"/>
    <property type="evidence" value="ECO:0007669"/>
    <property type="project" value="UniProtKB-KW"/>
</dbReference>
<evidence type="ECO:0000259" key="6">
    <source>
        <dbReference type="Pfam" id="PF04542"/>
    </source>
</evidence>
<dbReference type="InterPro" id="IPR013325">
    <property type="entry name" value="RNA_pol_sigma_r2"/>
</dbReference>
<dbReference type="InterPro" id="IPR036388">
    <property type="entry name" value="WH-like_DNA-bd_sf"/>
</dbReference>
<protein>
    <submittedName>
        <fullName evidence="8">RNA polymerase sigma factor</fullName>
    </submittedName>
</protein>
<dbReference type="Pfam" id="PF08281">
    <property type="entry name" value="Sigma70_r4_2"/>
    <property type="match status" value="1"/>
</dbReference>
<evidence type="ECO:0000256" key="4">
    <source>
        <dbReference type="ARBA" id="ARBA00023125"/>
    </source>
</evidence>
<dbReference type="NCBIfam" id="TIGR02937">
    <property type="entry name" value="sigma70-ECF"/>
    <property type="match status" value="1"/>
</dbReference>
<dbReference type="SUPFAM" id="SSF88659">
    <property type="entry name" value="Sigma3 and sigma4 domains of RNA polymerase sigma factors"/>
    <property type="match status" value="1"/>
</dbReference>
<dbReference type="InterPro" id="IPR014284">
    <property type="entry name" value="RNA_pol_sigma-70_dom"/>
</dbReference>
<reference evidence="8 11" key="2">
    <citation type="submission" date="2019-09" db="EMBL/GenBank/DDBJ databases">
        <title>Distinct polysaccharide growth profiles of human intestinal Prevotella copri isolates.</title>
        <authorList>
            <person name="Fehlner-Peach H."/>
            <person name="Magnabosco C."/>
            <person name="Raghavan V."/>
            <person name="Scher J.U."/>
            <person name="Tett A."/>
            <person name="Cox L.M."/>
            <person name="Gottsegen C."/>
            <person name="Watters A."/>
            <person name="Wiltshire- Gordon J.D."/>
            <person name="Segata N."/>
            <person name="Bonneau R."/>
            <person name="Littman D.R."/>
        </authorList>
    </citation>
    <scope>NUCLEOTIDE SEQUENCE [LARGE SCALE GENOMIC DNA]</scope>
    <source>
        <strain evidence="11">iA622</strain>
        <strain evidence="8">IA622</strain>
    </source>
</reference>
<dbReference type="InterPro" id="IPR007627">
    <property type="entry name" value="RNA_pol_sigma70_r2"/>
</dbReference>
<comment type="caution">
    <text evidence="8">The sequence shown here is derived from an EMBL/GenBank/DDBJ whole genome shotgun (WGS) entry which is preliminary data.</text>
</comment>
<keyword evidence="2" id="KW-0805">Transcription regulation</keyword>
<dbReference type="SUPFAM" id="SSF88946">
    <property type="entry name" value="Sigma2 domain of RNA polymerase sigma factors"/>
    <property type="match status" value="1"/>
</dbReference>
<dbReference type="EMBL" id="VZCB01000083">
    <property type="protein sequence ID" value="MQN81623.1"/>
    <property type="molecule type" value="Genomic_DNA"/>
</dbReference>